<reference evidence="1 2" key="1">
    <citation type="submission" date="2021-06" db="EMBL/GenBank/DDBJ databases">
        <title>Caerostris extrusa draft genome.</title>
        <authorList>
            <person name="Kono N."/>
            <person name="Arakawa K."/>
        </authorList>
    </citation>
    <scope>NUCLEOTIDE SEQUENCE [LARGE SCALE GENOMIC DNA]</scope>
</reference>
<evidence type="ECO:0008006" key="3">
    <source>
        <dbReference type="Google" id="ProtNLM"/>
    </source>
</evidence>
<proteinExistence type="predicted"/>
<accession>A0AAV4N1R4</accession>
<comment type="caution">
    <text evidence="1">The sequence shown here is derived from an EMBL/GenBank/DDBJ whole genome shotgun (WGS) entry which is preliminary data.</text>
</comment>
<evidence type="ECO:0000313" key="2">
    <source>
        <dbReference type="Proteomes" id="UP001054945"/>
    </source>
</evidence>
<protein>
    <recommendedName>
        <fullName evidence="3">C2H2-type domain-containing protein</fullName>
    </recommendedName>
</protein>
<organism evidence="1 2">
    <name type="scientific">Caerostris extrusa</name>
    <name type="common">Bark spider</name>
    <name type="synonym">Caerostris bankana</name>
    <dbReference type="NCBI Taxonomy" id="172846"/>
    <lineage>
        <taxon>Eukaryota</taxon>
        <taxon>Metazoa</taxon>
        <taxon>Ecdysozoa</taxon>
        <taxon>Arthropoda</taxon>
        <taxon>Chelicerata</taxon>
        <taxon>Arachnida</taxon>
        <taxon>Araneae</taxon>
        <taxon>Araneomorphae</taxon>
        <taxon>Entelegynae</taxon>
        <taxon>Araneoidea</taxon>
        <taxon>Araneidae</taxon>
        <taxon>Caerostris</taxon>
    </lineage>
</organism>
<keyword evidence="2" id="KW-1185">Reference proteome</keyword>
<gene>
    <name evidence="1" type="ORF">CEXT_467971</name>
</gene>
<dbReference type="AlphaFoldDB" id="A0AAV4N1R4"/>
<dbReference type="Proteomes" id="UP001054945">
    <property type="component" value="Unassembled WGS sequence"/>
</dbReference>
<name>A0AAV4N1R4_CAEEX</name>
<sequence>MSQCKLHLNFNSNFDAEWKKIQYLKKYQCLLCGHHSLNYRKMPFSCLFLCGKAFSLEEKLACTIEHHSDALFVPRVTLTTKT</sequence>
<dbReference type="EMBL" id="BPLR01020433">
    <property type="protein sequence ID" value="GIX78669.1"/>
    <property type="molecule type" value="Genomic_DNA"/>
</dbReference>
<evidence type="ECO:0000313" key="1">
    <source>
        <dbReference type="EMBL" id="GIX78669.1"/>
    </source>
</evidence>